<dbReference type="SUPFAM" id="SSF49299">
    <property type="entry name" value="PKD domain"/>
    <property type="match status" value="8"/>
</dbReference>
<dbReference type="Pfam" id="PF18911">
    <property type="entry name" value="PKD_4"/>
    <property type="match status" value="8"/>
</dbReference>
<dbReference type="AlphaFoldDB" id="A0A0E3QS52"/>
<accession>A0A0E3QS52</accession>
<protein>
    <submittedName>
        <fullName evidence="2">Chitin binding protein</fullName>
    </submittedName>
</protein>
<dbReference type="Gene3D" id="2.60.40.10">
    <property type="entry name" value="Immunoglobulins"/>
    <property type="match status" value="8"/>
</dbReference>
<dbReference type="PANTHER" id="PTHR36842">
    <property type="entry name" value="PROTEIN TOLB HOMOLOG"/>
    <property type="match status" value="1"/>
</dbReference>
<dbReference type="PATRIC" id="fig|1434108.4.peg.1344"/>
<feature type="domain" description="PKD" evidence="1">
    <location>
        <begin position="648"/>
        <end position="727"/>
    </location>
</feature>
<gene>
    <name evidence="2" type="ORF">MSBRM_1097</name>
</gene>
<keyword evidence="3" id="KW-1185">Reference proteome</keyword>
<name>A0A0E3QS52_METBA</name>
<feature type="domain" description="PKD" evidence="1">
    <location>
        <begin position="143"/>
        <end position="228"/>
    </location>
</feature>
<dbReference type="FunFam" id="2.60.40.10:FF:000270">
    <property type="entry name" value="Cell surface protein"/>
    <property type="match status" value="7"/>
</dbReference>
<dbReference type="InterPro" id="IPR022409">
    <property type="entry name" value="PKD/Chitinase_dom"/>
</dbReference>
<dbReference type="PROSITE" id="PS50093">
    <property type="entry name" value="PKD"/>
    <property type="match status" value="8"/>
</dbReference>
<dbReference type="InterPro" id="IPR035986">
    <property type="entry name" value="PKD_dom_sf"/>
</dbReference>
<dbReference type="SMART" id="SM00089">
    <property type="entry name" value="PKD"/>
    <property type="match status" value="8"/>
</dbReference>
<dbReference type="Proteomes" id="UP000033033">
    <property type="component" value="Chromosome"/>
</dbReference>
<evidence type="ECO:0000259" key="1">
    <source>
        <dbReference type="PROSITE" id="PS50093"/>
    </source>
</evidence>
<dbReference type="InterPro" id="IPR000601">
    <property type="entry name" value="PKD_dom"/>
</dbReference>
<proteinExistence type="predicted"/>
<feature type="domain" description="PKD" evidence="1">
    <location>
        <begin position="236"/>
        <end position="319"/>
    </location>
</feature>
<feature type="domain" description="PKD" evidence="1">
    <location>
        <begin position="566"/>
        <end position="649"/>
    </location>
</feature>
<evidence type="ECO:0000313" key="3">
    <source>
        <dbReference type="Proteomes" id="UP000033033"/>
    </source>
</evidence>
<reference evidence="2 3" key="1">
    <citation type="submission" date="2014-07" db="EMBL/GenBank/DDBJ databases">
        <title>Methanogenic archaea and the global carbon cycle.</title>
        <authorList>
            <person name="Henriksen J.R."/>
            <person name="Luke J."/>
            <person name="Reinhart S."/>
            <person name="Benedict M.N."/>
            <person name="Youngblut N.D."/>
            <person name="Metcalf M.E."/>
            <person name="Whitaker R.J."/>
            <person name="Metcalf W.W."/>
        </authorList>
    </citation>
    <scope>NUCLEOTIDE SEQUENCE [LARGE SCALE GENOMIC DNA]</scope>
    <source>
        <strain evidence="2 3">MS</strain>
    </source>
</reference>
<organism evidence="2 3">
    <name type="scientific">Methanosarcina barkeri MS</name>
    <dbReference type="NCBI Taxonomy" id="1434108"/>
    <lineage>
        <taxon>Archaea</taxon>
        <taxon>Methanobacteriati</taxon>
        <taxon>Methanobacteriota</taxon>
        <taxon>Stenosarchaea group</taxon>
        <taxon>Methanomicrobia</taxon>
        <taxon>Methanosarcinales</taxon>
        <taxon>Methanosarcinaceae</taxon>
        <taxon>Methanosarcina</taxon>
    </lineage>
</organism>
<feature type="domain" description="PKD" evidence="1">
    <location>
        <begin position="484"/>
        <end position="567"/>
    </location>
</feature>
<feature type="domain" description="PKD" evidence="1">
    <location>
        <begin position="60"/>
        <end position="117"/>
    </location>
</feature>
<dbReference type="InterPro" id="IPR013783">
    <property type="entry name" value="Ig-like_fold"/>
</dbReference>
<sequence>MKSLPIFLILIFFLTSTASATVTVFPTPLGAGNPPATARVNCSCGNSYIDYTAVAVSSDPRTVQFKDLSKGNETYVRWNFGDGTSLEGTNITPSLKNPVHTFSKNGYYISCMTTRNSCCGQKLWVHMTIIITDENTTVPFKAPIATFSAAPTSGEAPLKVQFTDKSTPFPYTDKNTGISTSWKWSFGDSTYSTVQYPAHTYSKAGNYTVSLTVKNAMGSDTKTIKNYIVANELKAPVAAFSASQTSGKAPLTVKFTDKSAGSPASWKWSFGDGSSSFAQNPTHKYSKAGKYTVSLTVKNARGSNTVTKTYYITVIDKPTAAFSASPTSGKTPLTVKFTDKSTGIPTKWQWSFGDGSSSFAQNPVHKYSKAGKYTVSLTVKNAKGSDTKTIKNYIVANELKAPVAAFSASQTSGKTPLTVKFTDKSTGIPTKWQWSFGDGSRSFSQNPTHKYSKAGKYTVSLTVKNARGSNTVTKTDSITVIDKPTAAFSASPTSGKTPLTVKFTDKSTGIPTKWQWSFGDGSSSFVQNPTHKYSKAGKYTVSLTAKNARGSNTVTKKYYITVIDKPTAVFSASPTSGKTPLTVKFTDKSTGIPTKWQWSFGDGSRSFSQNPTHKYSKAGKYTVSLTVKNARGINTVTKTDSITVIDKPTAAFSASPTSGKTPLTVKFTDKSTGIPTKWQWSFGDGSSSFSQNPVHKYSKAGKYTVSLTVKNAKGSDTKTMSEYIVVS</sequence>
<dbReference type="HOGENOM" id="CLU_022982_0_0_2"/>
<feature type="domain" description="PKD" evidence="1">
    <location>
        <begin position="318"/>
        <end position="394"/>
    </location>
</feature>
<dbReference type="EMBL" id="CP009528">
    <property type="protein sequence ID" value="AKB54095.1"/>
    <property type="molecule type" value="Genomic_DNA"/>
</dbReference>
<feature type="domain" description="PKD" evidence="1">
    <location>
        <begin position="402"/>
        <end position="485"/>
    </location>
</feature>
<dbReference type="PANTHER" id="PTHR36842:SF1">
    <property type="entry name" value="PROTEIN TOLB"/>
    <property type="match status" value="1"/>
</dbReference>
<evidence type="ECO:0000313" key="2">
    <source>
        <dbReference type="EMBL" id="AKB54095.1"/>
    </source>
</evidence>
<dbReference type="KEGG" id="mby:MSBRM_1097"/>
<dbReference type="GeneID" id="24844320"/>
<dbReference type="RefSeq" id="WP_052712719.1">
    <property type="nucleotide sequence ID" value="NZ_CP009528.1"/>
</dbReference>
<dbReference type="CDD" id="cd00146">
    <property type="entry name" value="PKD"/>
    <property type="match status" value="8"/>
</dbReference>